<keyword evidence="1" id="KW-0812">Transmembrane</keyword>
<organism evidence="2 3">
    <name type="scientific">Marine Group III euryarchaeote</name>
    <dbReference type="NCBI Taxonomy" id="2173149"/>
    <lineage>
        <taxon>Archaea</taxon>
        <taxon>Methanobacteriati</taxon>
        <taxon>Thermoplasmatota</taxon>
        <taxon>Thermoplasmata</taxon>
        <taxon>Candidatus Thermoprofundales</taxon>
    </lineage>
</organism>
<sequence length="238" mass="24843">MALSDTVGEKLKQFERYNNSELHRMELPGGFPFAVTGRLVSGAVGFTIIIIILAISFQSAANSVAVSGIGGGSTGFEADVATNTTAGPGKSGTLNSEGTTVQFGVDAGENEWDFAGKMQLAEVIVELSWSARGGDIGQPTVSLQITAGNFSESTQEDGFDVTISITIPVTALDTPVSGSANSVDEFIASFEAAGPAVSGVITYEDDANPLPLNEPLDYTLTCTLVNWELQNIHEVSDI</sequence>
<accession>A0A7C8DNQ5</accession>
<dbReference type="AlphaFoldDB" id="A0A7C8DNQ5"/>
<name>A0A7C8DNQ5_9ARCH</name>
<gene>
    <name evidence="2" type="ORF">EYQ16_02595</name>
</gene>
<dbReference type="Proteomes" id="UP000589516">
    <property type="component" value="Unassembled WGS sequence"/>
</dbReference>
<comment type="caution">
    <text evidence="2">The sequence shown here is derived from an EMBL/GenBank/DDBJ whole genome shotgun (WGS) entry which is preliminary data.</text>
</comment>
<keyword evidence="1" id="KW-1133">Transmembrane helix</keyword>
<reference evidence="3" key="1">
    <citation type="journal article" date="2019" name="bioRxiv">
        <title>Genome diversification in globally distributed novel marine Proteobacteria is linked to environmental adaptation.</title>
        <authorList>
            <person name="Zhou Z."/>
            <person name="Tran P.Q."/>
            <person name="Kieft K."/>
            <person name="Anantharaman K."/>
        </authorList>
    </citation>
    <scope>NUCLEOTIDE SEQUENCE [LARGE SCALE GENOMIC DNA]</scope>
</reference>
<feature type="transmembrane region" description="Helical" evidence="1">
    <location>
        <begin position="31"/>
        <end position="55"/>
    </location>
</feature>
<protein>
    <submittedName>
        <fullName evidence="2">Uncharacterized protein</fullName>
    </submittedName>
</protein>
<keyword evidence="1" id="KW-0472">Membrane</keyword>
<evidence type="ECO:0000256" key="1">
    <source>
        <dbReference type="SAM" id="Phobius"/>
    </source>
</evidence>
<proteinExistence type="predicted"/>
<evidence type="ECO:0000313" key="3">
    <source>
        <dbReference type="Proteomes" id="UP000589516"/>
    </source>
</evidence>
<evidence type="ECO:0000313" key="2">
    <source>
        <dbReference type="EMBL" id="HIG63392.1"/>
    </source>
</evidence>
<dbReference type="EMBL" id="DUAV01000022">
    <property type="protein sequence ID" value="HIG63392.1"/>
    <property type="molecule type" value="Genomic_DNA"/>
</dbReference>